<dbReference type="Gene3D" id="1.20.1440.100">
    <property type="entry name" value="SG protein - dephosphorylation function"/>
    <property type="match status" value="1"/>
</dbReference>
<dbReference type="NCBIfam" id="TIGR01490">
    <property type="entry name" value="HAD-SF-IB-hyp1"/>
    <property type="match status" value="1"/>
</dbReference>
<dbReference type="OrthoDB" id="9784466at2"/>
<reference evidence="5" key="1">
    <citation type="submission" date="2016-10" db="EMBL/GenBank/DDBJ databases">
        <authorList>
            <person name="Varghese N."/>
            <person name="Submissions S."/>
        </authorList>
    </citation>
    <scope>NUCLEOTIDE SEQUENCE [LARGE SCALE GENOMIC DNA]</scope>
    <source>
        <strain evidence="5">CGMCC 1.7062</strain>
    </source>
</reference>
<proteinExistence type="predicted"/>
<dbReference type="PANTHER" id="PTHR43344">
    <property type="entry name" value="PHOSPHOSERINE PHOSPHATASE"/>
    <property type="match status" value="1"/>
</dbReference>
<keyword evidence="3" id="KW-0460">Magnesium</keyword>
<name>A0A1H6B977_9VIBR</name>
<dbReference type="Gene3D" id="3.40.50.1000">
    <property type="entry name" value="HAD superfamily/HAD-like"/>
    <property type="match status" value="1"/>
</dbReference>
<organism evidence="4 5">
    <name type="scientific">Vibrio hangzhouensis</name>
    <dbReference type="NCBI Taxonomy" id="462991"/>
    <lineage>
        <taxon>Bacteria</taxon>
        <taxon>Pseudomonadati</taxon>
        <taxon>Pseudomonadota</taxon>
        <taxon>Gammaproteobacteria</taxon>
        <taxon>Vibrionales</taxon>
        <taxon>Vibrionaceae</taxon>
        <taxon>Vibrio</taxon>
    </lineage>
</organism>
<keyword evidence="2 4" id="KW-0378">Hydrolase</keyword>
<dbReference type="Pfam" id="PF12710">
    <property type="entry name" value="HAD"/>
    <property type="match status" value="1"/>
</dbReference>
<dbReference type="InterPro" id="IPR050582">
    <property type="entry name" value="HAD-like_SerB"/>
</dbReference>
<dbReference type="InterPro" id="IPR036412">
    <property type="entry name" value="HAD-like_sf"/>
</dbReference>
<dbReference type="InterPro" id="IPR006385">
    <property type="entry name" value="HAD_hydro_SerB1"/>
</dbReference>
<keyword evidence="1" id="KW-0479">Metal-binding</keyword>
<dbReference type="Proteomes" id="UP000236721">
    <property type="component" value="Unassembled WGS sequence"/>
</dbReference>
<dbReference type="EMBL" id="FNVG01000020">
    <property type="protein sequence ID" value="SEG57298.1"/>
    <property type="molecule type" value="Genomic_DNA"/>
</dbReference>
<sequence>MSTPLYVFDMDETLFDADCAVLWHEFLVQTGRVSQPGFLEQDARLMALYADGHLDMEEYLNFCIAPLYGVPTETVEQWVNQCIETKIMPRFFPQARTLLNTLKNDGVETVIISASASFLVHAIARHIGVDTAMGIDLVEKDGGYTSEIRGTPSYREGKVARLAQWLSDQPTLYTEIHFYTDSINDRPLCEFADHAYLVNPCPQLQDLGERKRWQQLHWSL</sequence>
<dbReference type="PANTHER" id="PTHR43344:SF13">
    <property type="entry name" value="PHOSPHATASE RV3661-RELATED"/>
    <property type="match status" value="1"/>
</dbReference>
<dbReference type="RefSeq" id="WP_103881657.1">
    <property type="nucleotide sequence ID" value="NZ_FNVG01000020.1"/>
</dbReference>
<evidence type="ECO:0000313" key="4">
    <source>
        <dbReference type="EMBL" id="SEG57298.1"/>
    </source>
</evidence>
<dbReference type="CDD" id="cd02612">
    <property type="entry name" value="HAD_PGPPase"/>
    <property type="match status" value="1"/>
</dbReference>
<dbReference type="GO" id="GO:0046872">
    <property type="term" value="F:metal ion binding"/>
    <property type="evidence" value="ECO:0007669"/>
    <property type="project" value="UniProtKB-KW"/>
</dbReference>
<accession>A0A1H6B977</accession>
<evidence type="ECO:0000256" key="3">
    <source>
        <dbReference type="ARBA" id="ARBA00022842"/>
    </source>
</evidence>
<evidence type="ECO:0000313" key="5">
    <source>
        <dbReference type="Proteomes" id="UP000236721"/>
    </source>
</evidence>
<keyword evidence="5" id="KW-1185">Reference proteome</keyword>
<evidence type="ECO:0000256" key="2">
    <source>
        <dbReference type="ARBA" id="ARBA00022801"/>
    </source>
</evidence>
<evidence type="ECO:0000256" key="1">
    <source>
        <dbReference type="ARBA" id="ARBA00022723"/>
    </source>
</evidence>
<protein>
    <submittedName>
        <fullName evidence="4">HAD-superfamily subfamily IB hydrolase, TIGR01490</fullName>
    </submittedName>
</protein>
<dbReference type="InterPro" id="IPR023214">
    <property type="entry name" value="HAD_sf"/>
</dbReference>
<dbReference type="SUPFAM" id="SSF56784">
    <property type="entry name" value="HAD-like"/>
    <property type="match status" value="1"/>
</dbReference>
<dbReference type="GO" id="GO:0016787">
    <property type="term" value="F:hydrolase activity"/>
    <property type="evidence" value="ECO:0007669"/>
    <property type="project" value="UniProtKB-KW"/>
</dbReference>
<dbReference type="AlphaFoldDB" id="A0A1H6B977"/>
<gene>
    <name evidence="4" type="ORF">SAMN04488244_12055</name>
</gene>
<dbReference type="NCBIfam" id="TIGR01488">
    <property type="entry name" value="HAD-SF-IB"/>
    <property type="match status" value="1"/>
</dbReference>